<name>A0A1A2Y7A7_MYCSD</name>
<feature type="region of interest" description="Disordered" evidence="1">
    <location>
        <begin position="168"/>
        <end position="192"/>
    </location>
</feature>
<accession>A0A1A2Y7A7</accession>
<proteinExistence type="predicted"/>
<feature type="compositionally biased region" description="Basic and acidic residues" evidence="1">
    <location>
        <begin position="168"/>
        <end position="180"/>
    </location>
</feature>
<dbReference type="PIRSF" id="PIRSF024492">
    <property type="entry name" value="UCP024492"/>
    <property type="match status" value="1"/>
</dbReference>
<dbReference type="InterPro" id="IPR007438">
    <property type="entry name" value="DUF488"/>
</dbReference>
<dbReference type="Proteomes" id="UP000093943">
    <property type="component" value="Unassembled WGS sequence"/>
</dbReference>
<dbReference type="RefSeq" id="WP_064920941.1">
    <property type="nucleotide sequence ID" value="NZ_LZJK01000046.1"/>
</dbReference>
<evidence type="ECO:0000256" key="1">
    <source>
        <dbReference type="SAM" id="MobiDB-lite"/>
    </source>
</evidence>
<evidence type="ECO:0008006" key="4">
    <source>
        <dbReference type="Google" id="ProtNLM"/>
    </source>
</evidence>
<dbReference type="EMBL" id="LZKG01000015">
    <property type="protein sequence ID" value="OBI33870.1"/>
    <property type="molecule type" value="Genomic_DNA"/>
</dbReference>
<comment type="caution">
    <text evidence="2">The sequence shown here is derived from an EMBL/GenBank/DDBJ whole genome shotgun (WGS) entry which is preliminary data.</text>
</comment>
<dbReference type="Pfam" id="PF04343">
    <property type="entry name" value="DUF488"/>
    <property type="match status" value="1"/>
</dbReference>
<dbReference type="OrthoDB" id="9789109at2"/>
<gene>
    <name evidence="2" type="ORF">A5710_12675</name>
</gene>
<sequence>MTGPRQPSEEGSTTTPTVFTFGHGTADAAGITALLSGAGVGRLVDVRTAPGSRRNPDTAREAMQHWLPDAGIGYRWEPRLGGWRRVKGESPDVGLRNDSFRSYAGYMRSEDFRAGIDELLTDAAEHQVAVMCAETVWWRCHRKLIADYLTLVRGIEVRHLMHDGKLPEHRPTAEARRDGDVLVYDGPPPDPR</sequence>
<dbReference type="PANTHER" id="PTHR39337:SF1">
    <property type="entry name" value="BLR5642 PROTEIN"/>
    <property type="match status" value="1"/>
</dbReference>
<dbReference type="InterPro" id="IPR014519">
    <property type="entry name" value="UCP024492"/>
</dbReference>
<dbReference type="AlphaFoldDB" id="A0A1A2Y7A7"/>
<organism evidence="2 3">
    <name type="scientific">Mycolicibacter sinensis (strain JDM601)</name>
    <name type="common">Mycobacterium sinense</name>
    <dbReference type="NCBI Taxonomy" id="875328"/>
    <lineage>
        <taxon>Bacteria</taxon>
        <taxon>Bacillati</taxon>
        <taxon>Actinomycetota</taxon>
        <taxon>Actinomycetes</taxon>
        <taxon>Mycobacteriales</taxon>
        <taxon>Mycobacteriaceae</taxon>
        <taxon>Mycolicibacter</taxon>
    </lineage>
</organism>
<protein>
    <recommendedName>
        <fullName evidence="4">DNA repair protein</fullName>
    </recommendedName>
</protein>
<dbReference type="PANTHER" id="PTHR39337">
    <property type="entry name" value="BLR5642 PROTEIN"/>
    <property type="match status" value="1"/>
</dbReference>
<reference evidence="3" key="1">
    <citation type="submission" date="2016-06" db="EMBL/GenBank/DDBJ databases">
        <authorList>
            <person name="Sutton G."/>
            <person name="Brinkac L."/>
            <person name="Sanka R."/>
            <person name="Adams M."/>
            <person name="Lau E."/>
            <person name="Sam S."/>
            <person name="Sreng N."/>
            <person name="Him V."/>
            <person name="Kerleguer A."/>
            <person name="Cheng S."/>
        </authorList>
    </citation>
    <scope>NUCLEOTIDE SEQUENCE [LARGE SCALE GENOMIC DNA]</scope>
    <source>
        <strain evidence="3">E1876</strain>
    </source>
</reference>
<evidence type="ECO:0000313" key="3">
    <source>
        <dbReference type="Proteomes" id="UP000093943"/>
    </source>
</evidence>
<evidence type="ECO:0000313" key="2">
    <source>
        <dbReference type="EMBL" id="OBI33870.1"/>
    </source>
</evidence>